<feature type="compositionally biased region" description="Polar residues" evidence="1">
    <location>
        <begin position="201"/>
        <end position="210"/>
    </location>
</feature>
<proteinExistence type="predicted"/>
<dbReference type="AlphaFoldDB" id="A0A1N6EFG3"/>
<reference evidence="3" key="1">
    <citation type="submission" date="2016-11" db="EMBL/GenBank/DDBJ databases">
        <authorList>
            <person name="Varghese N."/>
            <person name="Submissions S."/>
        </authorList>
    </citation>
    <scope>NUCLEOTIDE SEQUENCE [LARGE SCALE GENOMIC DNA]</scope>
    <source>
        <strain evidence="3">DSM 15292</strain>
    </source>
</reference>
<name>A0A1N6EFG3_9BACT</name>
<sequence length="294" mass="32406">MKAFQRAFYVLFFIFFAMGFSPSHELYAQDKTDVLFLKSGEKKEGKVTGITTSLVKFRYIGEEFDYEIPKTDVAKIQFSSGREEVFEVAETGATVSTLPAPANAADAHNKIAVLPFQFISNDPSMDANSLSNLAQNTTANSIREQYGNLILQDPVTTNALLAKKNIDQSNITSMTPAEVANLLGVEYVVYGTVNLTNKGASTYGSSGTTYNEREKTDTNRGKSDERTKGSAFTSSSSSTTIEYDTSVDFRLFNNQGTNLYSDSRHVFGSDVNSYENGISYMIKRTPFGSKYGKK</sequence>
<dbReference type="OrthoDB" id="669636at2"/>
<dbReference type="EMBL" id="FSRC01000001">
    <property type="protein sequence ID" value="SIN81681.1"/>
    <property type="molecule type" value="Genomic_DNA"/>
</dbReference>
<evidence type="ECO:0000313" key="2">
    <source>
        <dbReference type="EMBL" id="SIN81681.1"/>
    </source>
</evidence>
<feature type="compositionally biased region" description="Basic and acidic residues" evidence="1">
    <location>
        <begin position="211"/>
        <end position="228"/>
    </location>
</feature>
<gene>
    <name evidence="2" type="ORF">SAMN05444394_2081</name>
</gene>
<accession>A0A1N6EFG3</accession>
<feature type="region of interest" description="Disordered" evidence="1">
    <location>
        <begin position="201"/>
        <end position="237"/>
    </location>
</feature>
<evidence type="ECO:0000256" key="1">
    <source>
        <dbReference type="SAM" id="MobiDB-lite"/>
    </source>
</evidence>
<organism evidence="2 3">
    <name type="scientific">Algoriphagus halophilus</name>
    <dbReference type="NCBI Taxonomy" id="226505"/>
    <lineage>
        <taxon>Bacteria</taxon>
        <taxon>Pseudomonadati</taxon>
        <taxon>Bacteroidota</taxon>
        <taxon>Cytophagia</taxon>
        <taxon>Cytophagales</taxon>
        <taxon>Cyclobacteriaceae</taxon>
        <taxon>Algoriphagus</taxon>
    </lineage>
</organism>
<dbReference type="Proteomes" id="UP000185221">
    <property type="component" value="Unassembled WGS sequence"/>
</dbReference>
<protein>
    <submittedName>
        <fullName evidence="2">Uncharacterized protein</fullName>
    </submittedName>
</protein>
<evidence type="ECO:0000313" key="3">
    <source>
        <dbReference type="Proteomes" id="UP000185221"/>
    </source>
</evidence>
<dbReference type="Gene3D" id="3.40.50.10610">
    <property type="entry name" value="ABC-type transport auxiliary lipoprotein component"/>
    <property type="match status" value="1"/>
</dbReference>
<keyword evidence="3" id="KW-1185">Reference proteome</keyword>
<dbReference type="RefSeq" id="WP_074224744.1">
    <property type="nucleotide sequence ID" value="NZ_FSRC01000001.1"/>
</dbReference>
<dbReference type="STRING" id="226505.SAMN05444394_2081"/>